<reference evidence="11 12" key="1">
    <citation type="journal article" date="2024" name="bioRxiv">
        <title>A reference genome for Trichogramma kaykai: A tiny desert-dwelling parasitoid wasp with competing sex-ratio distorters.</title>
        <authorList>
            <person name="Culotta J."/>
            <person name="Lindsey A.R."/>
        </authorList>
    </citation>
    <scope>NUCLEOTIDE SEQUENCE [LARGE SCALE GENOMIC DNA]</scope>
    <source>
        <strain evidence="11 12">KSX58</strain>
    </source>
</reference>
<evidence type="ECO:0000256" key="4">
    <source>
        <dbReference type="ARBA" id="ARBA00022692"/>
    </source>
</evidence>
<evidence type="ECO:0000313" key="11">
    <source>
        <dbReference type="EMBL" id="KAL3397544.1"/>
    </source>
</evidence>
<feature type="compositionally biased region" description="Low complexity" evidence="8">
    <location>
        <begin position="14"/>
        <end position="34"/>
    </location>
</feature>
<evidence type="ECO:0000256" key="7">
    <source>
        <dbReference type="ARBA" id="ARBA00023136"/>
    </source>
</evidence>
<keyword evidence="4 9" id="KW-0812">Transmembrane</keyword>
<name>A0ABD2WY65_9HYME</name>
<dbReference type="PROSITE" id="PS50192">
    <property type="entry name" value="T_SNARE"/>
    <property type="match status" value="1"/>
</dbReference>
<feature type="region of interest" description="Disordered" evidence="8">
    <location>
        <begin position="47"/>
        <end position="81"/>
    </location>
</feature>
<sequence length="390" mass="43505">MSARRRRIGSHEYSNSSSNQQFNNSSSSSSSNNLQQTGYFVSAHDNAPVPLTASRSNPGLANGAGAQDEALQPTRMTSRDRTHEFGHAVRSLQSSTAQAVAASIRQSSAVPRQAKYLQDYNNFMQFAKGIGKNVVSTCAKLEKLTLLAKKKSIFDDRQMEIEELTTIIKTDLSSLNQQIAKLQDFNRKQRENFESAKGHHIASHSSSVVVVLQSKLANMSNNFKNLLEIRSEKMREEQSRREQFSHGHISTMMPPSAVAGQQGSLLLQEQDSGASVSIDLEPAMGQLSLQRAVYDDTDSYIQARAETMQNIESTIVELGGIFQQLAHMIKEQEEMVERIDTNVEVTELNVAAGHTEILKYFRSVSRNRGLMIKIFAFLIFFLVFFVVFLA</sequence>
<feature type="region of interest" description="Disordered" evidence="8">
    <location>
        <begin position="1"/>
        <end position="34"/>
    </location>
</feature>
<organism evidence="11 12">
    <name type="scientific">Trichogramma kaykai</name>
    <dbReference type="NCBI Taxonomy" id="54128"/>
    <lineage>
        <taxon>Eukaryota</taxon>
        <taxon>Metazoa</taxon>
        <taxon>Ecdysozoa</taxon>
        <taxon>Arthropoda</taxon>
        <taxon>Hexapoda</taxon>
        <taxon>Insecta</taxon>
        <taxon>Pterygota</taxon>
        <taxon>Neoptera</taxon>
        <taxon>Endopterygota</taxon>
        <taxon>Hymenoptera</taxon>
        <taxon>Apocrita</taxon>
        <taxon>Proctotrupomorpha</taxon>
        <taxon>Chalcidoidea</taxon>
        <taxon>Trichogrammatidae</taxon>
        <taxon>Trichogramma</taxon>
    </lineage>
</organism>
<dbReference type="InterPro" id="IPR006012">
    <property type="entry name" value="Syntaxin/epimorphin_CS"/>
</dbReference>
<keyword evidence="3" id="KW-0813">Transport</keyword>
<evidence type="ECO:0000256" key="1">
    <source>
        <dbReference type="ARBA" id="ARBA00004211"/>
    </source>
</evidence>
<keyword evidence="12" id="KW-1185">Reference proteome</keyword>
<dbReference type="Proteomes" id="UP001627154">
    <property type="component" value="Unassembled WGS sequence"/>
</dbReference>
<comment type="subcellular location">
    <subcellularLocation>
        <location evidence="1">Membrane</location>
        <topology evidence="1">Single-pass type IV membrane protein</topology>
    </subcellularLocation>
</comment>
<dbReference type="InterPro" id="IPR010989">
    <property type="entry name" value="SNARE"/>
</dbReference>
<dbReference type="SUPFAM" id="SSF47661">
    <property type="entry name" value="t-snare proteins"/>
    <property type="match status" value="1"/>
</dbReference>
<evidence type="ECO:0000313" key="12">
    <source>
        <dbReference type="Proteomes" id="UP001627154"/>
    </source>
</evidence>
<dbReference type="GO" id="GO:0005794">
    <property type="term" value="C:Golgi apparatus"/>
    <property type="evidence" value="ECO:0007669"/>
    <property type="project" value="UniProtKB-ARBA"/>
</dbReference>
<dbReference type="SMART" id="SM00397">
    <property type="entry name" value="t_SNARE"/>
    <property type="match status" value="1"/>
</dbReference>
<dbReference type="EMBL" id="JBJJXI010000062">
    <property type="protein sequence ID" value="KAL3397544.1"/>
    <property type="molecule type" value="Genomic_DNA"/>
</dbReference>
<feature type="transmembrane region" description="Helical" evidence="9">
    <location>
        <begin position="370"/>
        <end position="389"/>
    </location>
</feature>
<evidence type="ECO:0000256" key="9">
    <source>
        <dbReference type="SAM" id="Phobius"/>
    </source>
</evidence>
<evidence type="ECO:0000256" key="6">
    <source>
        <dbReference type="ARBA" id="ARBA00023054"/>
    </source>
</evidence>
<accession>A0ABD2WY65</accession>
<dbReference type="PROSITE" id="PS00914">
    <property type="entry name" value="SYNTAXIN"/>
    <property type="match status" value="1"/>
</dbReference>
<comment type="similarity">
    <text evidence="2">Belongs to the syntaxin family.</text>
</comment>
<dbReference type="Gene3D" id="1.20.58.70">
    <property type="match status" value="1"/>
</dbReference>
<dbReference type="GO" id="GO:0016192">
    <property type="term" value="P:vesicle-mediated transport"/>
    <property type="evidence" value="ECO:0007669"/>
    <property type="project" value="UniProtKB-ARBA"/>
</dbReference>
<dbReference type="PANTHER" id="PTHR19957">
    <property type="entry name" value="SYNTAXIN"/>
    <property type="match status" value="1"/>
</dbReference>
<protein>
    <recommendedName>
        <fullName evidence="10">t-SNARE coiled-coil homology domain-containing protein</fullName>
    </recommendedName>
</protein>
<keyword evidence="7 9" id="KW-0472">Membrane</keyword>
<evidence type="ECO:0000256" key="2">
    <source>
        <dbReference type="ARBA" id="ARBA00009063"/>
    </source>
</evidence>
<keyword evidence="6" id="KW-0175">Coiled coil</keyword>
<keyword evidence="5 9" id="KW-1133">Transmembrane helix</keyword>
<evidence type="ECO:0000256" key="8">
    <source>
        <dbReference type="SAM" id="MobiDB-lite"/>
    </source>
</evidence>
<gene>
    <name evidence="11" type="ORF">TKK_008646</name>
</gene>
<dbReference type="InterPro" id="IPR000727">
    <property type="entry name" value="T_SNARE_dom"/>
</dbReference>
<feature type="domain" description="T-SNARE coiled-coil homology" evidence="10">
    <location>
        <begin position="298"/>
        <end position="360"/>
    </location>
</feature>
<evidence type="ECO:0000256" key="5">
    <source>
        <dbReference type="ARBA" id="ARBA00022989"/>
    </source>
</evidence>
<dbReference type="InterPro" id="IPR045242">
    <property type="entry name" value="Syntaxin"/>
</dbReference>
<dbReference type="PANTHER" id="PTHR19957:SF3">
    <property type="entry name" value="SYNTAXIN-5"/>
    <property type="match status" value="1"/>
</dbReference>
<dbReference type="AlphaFoldDB" id="A0ABD2WY65"/>
<dbReference type="GO" id="GO:0016020">
    <property type="term" value="C:membrane"/>
    <property type="evidence" value="ECO:0007669"/>
    <property type="project" value="UniProtKB-SubCell"/>
</dbReference>
<proteinExistence type="inferred from homology"/>
<dbReference type="CDD" id="cd15844">
    <property type="entry name" value="SNARE_syntaxin5"/>
    <property type="match status" value="1"/>
</dbReference>
<evidence type="ECO:0000256" key="3">
    <source>
        <dbReference type="ARBA" id="ARBA00022448"/>
    </source>
</evidence>
<comment type="caution">
    <text evidence="11">The sequence shown here is derived from an EMBL/GenBank/DDBJ whole genome shotgun (WGS) entry which is preliminary data.</text>
</comment>
<evidence type="ECO:0000259" key="10">
    <source>
        <dbReference type="PROSITE" id="PS50192"/>
    </source>
</evidence>
<dbReference type="Pfam" id="PF05739">
    <property type="entry name" value="SNARE"/>
    <property type="match status" value="1"/>
</dbReference>